<dbReference type="PANTHER" id="PTHR43637">
    <property type="entry name" value="UPF0273 PROTEIN TM_0370"/>
    <property type="match status" value="1"/>
</dbReference>
<dbReference type="InterPro" id="IPR014774">
    <property type="entry name" value="KaiC-like_dom"/>
</dbReference>
<dbReference type="PROSITE" id="PS51146">
    <property type="entry name" value="KAIC"/>
    <property type="match status" value="1"/>
</dbReference>
<proteinExistence type="predicted"/>
<dbReference type="GO" id="GO:0005524">
    <property type="term" value="F:ATP binding"/>
    <property type="evidence" value="ECO:0007669"/>
    <property type="project" value="UniProtKB-KW"/>
</dbReference>
<dbReference type="InterPro" id="IPR010624">
    <property type="entry name" value="KaiC_dom"/>
</dbReference>
<dbReference type="Proteomes" id="UP001063698">
    <property type="component" value="Chromosome"/>
</dbReference>
<dbReference type="PANTHER" id="PTHR43637:SF2">
    <property type="entry name" value="PROTEIN GVPD 1"/>
    <property type="match status" value="1"/>
</dbReference>
<keyword evidence="5" id="KW-1185">Reference proteome</keyword>
<accession>A0A977K9Y7</accession>
<keyword evidence="2" id="KW-0067">ATP-binding</keyword>
<sequence>MSSMYIERLSTGVKGFDKLIAGGIPRGFLVAVVGEPGTGKSIFCIHFARRGLLEGDKVIYVTTEESRESIMRQASMFGFDFEKAVKEGKMIIIDALLRDKRDQWNMVELTIDELIGKIIEAKKALGYGRTRLVIDSMSAFWLDKPAMARKYSYMVKRILSKWDMTILATSQYAITTSYGFGFGIEHVADGIIRFKKVIRNWELRRYVIVEKMRQTPHSLRVHEIEIVDGIGMRVKGPVEATRDEVTLPSKVVESVKKGIERKMIEEELMEGLLSEGM</sequence>
<organism evidence="4 5">
    <name type="scientific">Ignicoccus pacificus DSM 13166</name>
    <dbReference type="NCBI Taxonomy" id="940294"/>
    <lineage>
        <taxon>Archaea</taxon>
        <taxon>Thermoproteota</taxon>
        <taxon>Thermoprotei</taxon>
        <taxon>Desulfurococcales</taxon>
        <taxon>Desulfurococcaceae</taxon>
        <taxon>Ignicoccus</taxon>
    </lineage>
</organism>
<keyword evidence="1" id="KW-0547">Nucleotide-binding</keyword>
<dbReference type="SUPFAM" id="SSF52540">
    <property type="entry name" value="P-loop containing nucleoside triphosphate hydrolases"/>
    <property type="match status" value="1"/>
</dbReference>
<dbReference type="EMBL" id="CP006868">
    <property type="protein sequence ID" value="UXD21759.1"/>
    <property type="molecule type" value="Genomic_DNA"/>
</dbReference>
<protein>
    <submittedName>
        <fullName evidence="4">Circadian clock protein KaiC</fullName>
    </submittedName>
</protein>
<dbReference type="AlphaFoldDB" id="A0A977K9Y7"/>
<evidence type="ECO:0000313" key="4">
    <source>
        <dbReference type="EMBL" id="UXD21759.1"/>
    </source>
</evidence>
<feature type="domain" description="KaiC" evidence="3">
    <location>
        <begin position="7"/>
        <end position="248"/>
    </location>
</feature>
<evidence type="ECO:0000313" key="5">
    <source>
        <dbReference type="Proteomes" id="UP001063698"/>
    </source>
</evidence>
<dbReference type="NCBIfam" id="TIGR03881">
    <property type="entry name" value="KaiC_arch_4"/>
    <property type="match status" value="1"/>
</dbReference>
<dbReference type="PRINTS" id="PR01874">
    <property type="entry name" value="DNAREPAIRADA"/>
</dbReference>
<evidence type="ECO:0000256" key="2">
    <source>
        <dbReference type="ARBA" id="ARBA00022840"/>
    </source>
</evidence>
<reference evidence="4" key="1">
    <citation type="submission" date="2013-11" db="EMBL/GenBank/DDBJ databases">
        <title>Comparative genomics of Ignicoccus.</title>
        <authorList>
            <person name="Podar M."/>
        </authorList>
    </citation>
    <scope>NUCLEOTIDE SEQUENCE</scope>
    <source>
        <strain evidence="4">DSM 13166</strain>
    </source>
</reference>
<dbReference type="KEGG" id="ipc:IPA_07700"/>
<dbReference type="InterPro" id="IPR022443">
    <property type="entry name" value="KaiC-rel"/>
</dbReference>
<name>A0A977K9Y7_9CREN</name>
<dbReference type="InterPro" id="IPR027417">
    <property type="entry name" value="P-loop_NTPase"/>
</dbReference>
<dbReference type="Pfam" id="PF06745">
    <property type="entry name" value="ATPase"/>
    <property type="match status" value="1"/>
</dbReference>
<gene>
    <name evidence="4" type="ORF">IPA_07700</name>
</gene>
<dbReference type="Gene3D" id="3.40.50.300">
    <property type="entry name" value="P-loop containing nucleotide triphosphate hydrolases"/>
    <property type="match status" value="1"/>
</dbReference>
<evidence type="ECO:0000256" key="1">
    <source>
        <dbReference type="ARBA" id="ARBA00022741"/>
    </source>
</evidence>
<evidence type="ECO:0000259" key="3">
    <source>
        <dbReference type="PROSITE" id="PS51146"/>
    </source>
</evidence>